<gene>
    <name evidence="1" type="ORF">E2C01_044957</name>
</gene>
<protein>
    <submittedName>
        <fullName evidence="1">Uncharacterized protein</fullName>
    </submittedName>
</protein>
<comment type="caution">
    <text evidence="1">The sequence shown here is derived from an EMBL/GenBank/DDBJ whole genome shotgun (WGS) entry which is preliminary data.</text>
</comment>
<sequence>METFIPYLSASLTVRLLHDRLLDGSVSLGGGECSILRTRALEHQTGEMITHDTFHCHMSQLNQQKQEAETTRASNLQIITRSELANPNQAPREAVE</sequence>
<reference evidence="1 2" key="1">
    <citation type="submission" date="2019-05" db="EMBL/GenBank/DDBJ databases">
        <title>Another draft genome of Portunus trituberculatus and its Hox gene families provides insights of decapod evolution.</title>
        <authorList>
            <person name="Jeong J.-H."/>
            <person name="Song I."/>
            <person name="Kim S."/>
            <person name="Choi T."/>
            <person name="Kim D."/>
            <person name="Ryu S."/>
            <person name="Kim W."/>
        </authorList>
    </citation>
    <scope>NUCLEOTIDE SEQUENCE [LARGE SCALE GENOMIC DNA]</scope>
    <source>
        <tissue evidence="1">Muscle</tissue>
    </source>
</reference>
<evidence type="ECO:0000313" key="1">
    <source>
        <dbReference type="EMBL" id="MPC51118.1"/>
    </source>
</evidence>
<dbReference type="Proteomes" id="UP000324222">
    <property type="component" value="Unassembled WGS sequence"/>
</dbReference>
<organism evidence="1 2">
    <name type="scientific">Portunus trituberculatus</name>
    <name type="common">Swimming crab</name>
    <name type="synonym">Neptunus trituberculatus</name>
    <dbReference type="NCBI Taxonomy" id="210409"/>
    <lineage>
        <taxon>Eukaryota</taxon>
        <taxon>Metazoa</taxon>
        <taxon>Ecdysozoa</taxon>
        <taxon>Arthropoda</taxon>
        <taxon>Crustacea</taxon>
        <taxon>Multicrustacea</taxon>
        <taxon>Malacostraca</taxon>
        <taxon>Eumalacostraca</taxon>
        <taxon>Eucarida</taxon>
        <taxon>Decapoda</taxon>
        <taxon>Pleocyemata</taxon>
        <taxon>Brachyura</taxon>
        <taxon>Eubrachyura</taxon>
        <taxon>Portunoidea</taxon>
        <taxon>Portunidae</taxon>
        <taxon>Portuninae</taxon>
        <taxon>Portunus</taxon>
    </lineage>
</organism>
<dbReference type="AlphaFoldDB" id="A0A5B7G1V2"/>
<name>A0A5B7G1V2_PORTR</name>
<keyword evidence="2" id="KW-1185">Reference proteome</keyword>
<accession>A0A5B7G1V2</accession>
<evidence type="ECO:0000313" key="2">
    <source>
        <dbReference type="Proteomes" id="UP000324222"/>
    </source>
</evidence>
<proteinExistence type="predicted"/>
<dbReference type="EMBL" id="VSRR010009960">
    <property type="protein sequence ID" value="MPC51118.1"/>
    <property type="molecule type" value="Genomic_DNA"/>
</dbReference>